<dbReference type="SUPFAM" id="SSF48403">
    <property type="entry name" value="Ankyrin repeat"/>
    <property type="match status" value="1"/>
</dbReference>
<dbReference type="SUPFAM" id="SSF52540">
    <property type="entry name" value="P-loop containing nucleoside triphosphate hydrolases"/>
    <property type="match status" value="1"/>
</dbReference>
<feature type="domain" description="Nephrocystin 3-like N-terminal" evidence="6">
    <location>
        <begin position="208"/>
        <end position="369"/>
    </location>
</feature>
<proteinExistence type="predicted"/>
<dbReference type="Pfam" id="PF00023">
    <property type="entry name" value="Ank"/>
    <property type="match status" value="1"/>
</dbReference>
<feature type="repeat" description="ANK" evidence="3">
    <location>
        <begin position="799"/>
        <end position="831"/>
    </location>
</feature>
<comment type="caution">
    <text evidence="7">The sequence shown here is derived from an EMBL/GenBank/DDBJ whole genome shotgun (WGS) entry which is preliminary data.</text>
</comment>
<accession>A0AAD7ERZ0</accession>
<feature type="repeat" description="ANK" evidence="3">
    <location>
        <begin position="865"/>
        <end position="897"/>
    </location>
</feature>
<dbReference type="PROSITE" id="PS50088">
    <property type="entry name" value="ANK_REPEAT"/>
    <property type="match status" value="8"/>
</dbReference>
<dbReference type="AlphaFoldDB" id="A0AAD7ERZ0"/>
<feature type="repeat" description="ANK" evidence="3">
    <location>
        <begin position="697"/>
        <end position="729"/>
    </location>
</feature>
<dbReference type="PANTHER" id="PTHR24198">
    <property type="entry name" value="ANKYRIN REPEAT AND PROTEIN KINASE DOMAIN-CONTAINING PROTEIN"/>
    <property type="match status" value="1"/>
</dbReference>
<dbReference type="InterPro" id="IPR002110">
    <property type="entry name" value="Ankyrin_rpt"/>
</dbReference>
<feature type="domain" description="GPI inositol-deacylase winged helix" evidence="5">
    <location>
        <begin position="477"/>
        <end position="556"/>
    </location>
</feature>
<evidence type="ECO:0000256" key="4">
    <source>
        <dbReference type="SAM" id="Coils"/>
    </source>
</evidence>
<dbReference type="InterPro" id="IPR054471">
    <property type="entry name" value="GPIID_WHD"/>
</dbReference>
<name>A0AAD7ERZ0_9AGAR</name>
<dbReference type="Gene3D" id="3.40.50.300">
    <property type="entry name" value="P-loop containing nucleotide triphosphate hydrolases"/>
    <property type="match status" value="1"/>
</dbReference>
<evidence type="ECO:0000259" key="6">
    <source>
        <dbReference type="Pfam" id="PF24883"/>
    </source>
</evidence>
<sequence length="1102" mass="122913">MAEILGIATGGLQLIEAALKAREYITDFQNAPKEQQKVFAEMDHLEPLLTELQKRISTSSSTAPLQHMRGPLESFHTMMSELTDKLKPTQGGQWSKMSRQLTWTLWKKTETKKYLDEFEHIKSLLHIWLAVELLDEGQKHRKDQQKNHREQQENHNRILKAIMDNAREQKIYRDAAQQEEILHWMTLGMPPLNFSQRQVDIFGAWQPGTGQWLLSSSEFKEWESGSGKIMWCREMPGAGKTVLSSLVVHYLQDQSQHTNIGVAPIYLNHKETEAQTPINILTSLWKQLVTGKALSPEVVELYTQHHGQGIRPSIQEVSNVLKLAMAQEEKLYLVVDALDEYPEDYRKVLLKCLSGAILGSTVNLMITSRPHITVDASFPEVQIVEIHATEDDIRKYVDFQITESSRLSRHIQTRPELGEEIKSRIIDNVQGMFLLAKLHMGSLAMKNTIKAVRDALQHFPTNLNQTYEDTMNRINSQNTDDQQLAHLALTWVAYAKRPLSVEEFGEALTIEPNATSLDPDNLVDINIVLSVCAGLIIVDEEMSVVRLIHYTTQHFFDAIRTIQFPDAHTYIASRCLEYFVLTDFGNVHFEKPQGPDPDAEKQATELTATHPFLGYSGWCFLHISEENEIYLQHKIQVLLPRASTWNAFFLNTWFWRGVPPWGYLDWPPSPSLLWISASCNFLKIATYFLEAGTEASDITLALGVAAHYGHIEMVQLLMRFGANINAHLGGIFFDTVLQSALRGKKEEVARFLVDNGADVNAEGGHFGTALRAAAESGLEPFVILLLELGANIDAWEGPMAGTALQAAAGAGHESIVQLLIEKGANVNAEAFFPGTALQAASYYGHEPIVRLLIERDADTNLSGGKYRAALEMASMHGQDSIVHLLIEKGAEVNAEGQDWPESPLKAASYGGYILTVQLLIDNGAEVNAQGHRHGTALEMAAEHGHEGVIRLLFAHGAAVNAQSGLHGTALHVASYVGKELVVRLLVEMGADLNQVAHHTTALWIAAVRGHFPTVRTLIELGANVNKAGGDYGTPIEAAQVWGLQSVVQFLINSGAHLVERQLPERPHSASGFLEQQYRNLEDIPNPQIKERPHSVNGFIQKF</sequence>
<feature type="repeat" description="ANK" evidence="3">
    <location>
        <begin position="997"/>
        <end position="1029"/>
    </location>
</feature>
<evidence type="ECO:0000313" key="8">
    <source>
        <dbReference type="Proteomes" id="UP001218218"/>
    </source>
</evidence>
<keyword evidence="8" id="KW-1185">Reference proteome</keyword>
<dbReference type="PANTHER" id="PTHR24198:SF165">
    <property type="entry name" value="ANKYRIN REPEAT-CONTAINING PROTEIN-RELATED"/>
    <property type="match status" value="1"/>
</dbReference>
<feature type="repeat" description="ANK" evidence="3">
    <location>
        <begin position="835"/>
        <end position="864"/>
    </location>
</feature>
<evidence type="ECO:0000256" key="2">
    <source>
        <dbReference type="ARBA" id="ARBA00023043"/>
    </source>
</evidence>
<evidence type="ECO:0000256" key="1">
    <source>
        <dbReference type="ARBA" id="ARBA00022737"/>
    </source>
</evidence>
<feature type="repeat" description="ANK" evidence="3">
    <location>
        <begin position="965"/>
        <end position="997"/>
    </location>
</feature>
<keyword evidence="1" id="KW-0677">Repeat</keyword>
<feature type="repeat" description="ANK" evidence="3">
    <location>
        <begin position="932"/>
        <end position="964"/>
    </location>
</feature>
<keyword evidence="4" id="KW-0175">Coiled coil</keyword>
<dbReference type="InterPro" id="IPR056884">
    <property type="entry name" value="NPHP3-like_N"/>
</dbReference>
<dbReference type="InterPro" id="IPR036770">
    <property type="entry name" value="Ankyrin_rpt-contain_sf"/>
</dbReference>
<dbReference type="Pfam" id="PF24883">
    <property type="entry name" value="NPHP3_N"/>
    <property type="match status" value="1"/>
</dbReference>
<evidence type="ECO:0000259" key="5">
    <source>
        <dbReference type="Pfam" id="PF22939"/>
    </source>
</evidence>
<evidence type="ECO:0000256" key="3">
    <source>
        <dbReference type="PROSITE-ProRule" id="PRU00023"/>
    </source>
</evidence>
<dbReference type="PROSITE" id="PS50297">
    <property type="entry name" value="ANK_REP_REGION"/>
    <property type="match status" value="6"/>
</dbReference>
<keyword evidence="2 3" id="KW-0040">ANK repeat</keyword>
<dbReference type="Pfam" id="PF12796">
    <property type="entry name" value="Ank_2"/>
    <property type="match status" value="4"/>
</dbReference>
<protein>
    <submittedName>
        <fullName evidence="7">Ankyrin repeat-containing domain protein</fullName>
    </submittedName>
</protein>
<organism evidence="7 8">
    <name type="scientific">Mycena albidolilacea</name>
    <dbReference type="NCBI Taxonomy" id="1033008"/>
    <lineage>
        <taxon>Eukaryota</taxon>
        <taxon>Fungi</taxon>
        <taxon>Dikarya</taxon>
        <taxon>Basidiomycota</taxon>
        <taxon>Agaricomycotina</taxon>
        <taxon>Agaricomycetes</taxon>
        <taxon>Agaricomycetidae</taxon>
        <taxon>Agaricales</taxon>
        <taxon>Marasmiineae</taxon>
        <taxon>Mycenaceae</taxon>
        <taxon>Mycena</taxon>
    </lineage>
</organism>
<dbReference type="Proteomes" id="UP001218218">
    <property type="component" value="Unassembled WGS sequence"/>
</dbReference>
<dbReference type="Gene3D" id="1.25.40.20">
    <property type="entry name" value="Ankyrin repeat-containing domain"/>
    <property type="match status" value="2"/>
</dbReference>
<evidence type="ECO:0000313" key="7">
    <source>
        <dbReference type="EMBL" id="KAJ7347216.1"/>
    </source>
</evidence>
<dbReference type="InterPro" id="IPR027417">
    <property type="entry name" value="P-loop_NTPase"/>
</dbReference>
<dbReference type="SMART" id="SM00248">
    <property type="entry name" value="ANK"/>
    <property type="match status" value="10"/>
</dbReference>
<feature type="coiled-coil region" evidence="4">
    <location>
        <begin position="134"/>
        <end position="169"/>
    </location>
</feature>
<dbReference type="Pfam" id="PF22939">
    <property type="entry name" value="WHD_GPIID"/>
    <property type="match status" value="1"/>
</dbReference>
<gene>
    <name evidence="7" type="ORF">DFH08DRAFT_867620</name>
</gene>
<dbReference type="EMBL" id="JARIHO010000019">
    <property type="protein sequence ID" value="KAJ7347216.1"/>
    <property type="molecule type" value="Genomic_DNA"/>
</dbReference>
<feature type="repeat" description="ANK" evidence="3">
    <location>
        <begin position="899"/>
        <end position="931"/>
    </location>
</feature>
<reference evidence="7" key="1">
    <citation type="submission" date="2023-03" db="EMBL/GenBank/DDBJ databases">
        <title>Massive genome expansion in bonnet fungi (Mycena s.s.) driven by repeated elements and novel gene families across ecological guilds.</title>
        <authorList>
            <consortium name="Lawrence Berkeley National Laboratory"/>
            <person name="Harder C.B."/>
            <person name="Miyauchi S."/>
            <person name="Viragh M."/>
            <person name="Kuo A."/>
            <person name="Thoen E."/>
            <person name="Andreopoulos B."/>
            <person name="Lu D."/>
            <person name="Skrede I."/>
            <person name="Drula E."/>
            <person name="Henrissat B."/>
            <person name="Morin E."/>
            <person name="Kohler A."/>
            <person name="Barry K."/>
            <person name="LaButti K."/>
            <person name="Morin E."/>
            <person name="Salamov A."/>
            <person name="Lipzen A."/>
            <person name="Mereny Z."/>
            <person name="Hegedus B."/>
            <person name="Baldrian P."/>
            <person name="Stursova M."/>
            <person name="Weitz H."/>
            <person name="Taylor A."/>
            <person name="Grigoriev I.V."/>
            <person name="Nagy L.G."/>
            <person name="Martin F."/>
            <person name="Kauserud H."/>
        </authorList>
    </citation>
    <scope>NUCLEOTIDE SEQUENCE</scope>
    <source>
        <strain evidence="7">CBHHK002</strain>
    </source>
</reference>